<dbReference type="InterPro" id="IPR050224">
    <property type="entry name" value="TALE_homeobox"/>
</dbReference>
<evidence type="ECO:0000259" key="5">
    <source>
        <dbReference type="PROSITE" id="PS50071"/>
    </source>
</evidence>
<dbReference type="EMBL" id="BAAFRS010000036">
    <property type="protein sequence ID" value="GAB1219475.1"/>
    <property type="molecule type" value="Genomic_DNA"/>
</dbReference>
<protein>
    <recommendedName>
        <fullName evidence="5">Homeobox domain-containing protein</fullName>
    </recommendedName>
</protein>
<dbReference type="SMART" id="SM00389">
    <property type="entry name" value="HOX"/>
    <property type="match status" value="1"/>
</dbReference>
<comment type="subcellular location">
    <subcellularLocation>
        <location evidence="4">Nucleus</location>
    </subcellularLocation>
</comment>
<keyword evidence="3 4" id="KW-0539">Nucleus</keyword>
<comment type="caution">
    <text evidence="7">The sequence shown here is derived from an EMBL/GenBank/DDBJ whole genome shotgun (WGS) entry which is preliminary data.</text>
</comment>
<name>A0ABQ0D9G3_9EUKA</name>
<reference evidence="7" key="2">
    <citation type="submission" date="2024-08" db="EMBL/GenBank/DDBJ databases">
        <title>Draft genome assembly of Entamoeba nuttalli using a combination of long-read and short-read sequencing data.</title>
        <authorList>
            <person name="Tanaka M."/>
            <person name="Tachibana H."/>
        </authorList>
    </citation>
    <scope>NUCLEOTIDE SEQUENCE</scope>
    <source>
        <strain evidence="7">P19-061405</strain>
    </source>
</reference>
<keyword evidence="2 4" id="KW-0371">Homeobox</keyword>
<dbReference type="Pfam" id="PF05920">
    <property type="entry name" value="Homeobox_KN"/>
    <property type="match status" value="1"/>
</dbReference>
<accession>A0ABQ0D9G3</accession>
<evidence type="ECO:0000256" key="1">
    <source>
        <dbReference type="ARBA" id="ARBA00023125"/>
    </source>
</evidence>
<evidence type="ECO:0000256" key="4">
    <source>
        <dbReference type="PROSITE-ProRule" id="PRU00108"/>
    </source>
</evidence>
<evidence type="ECO:0000256" key="3">
    <source>
        <dbReference type="ARBA" id="ARBA00023242"/>
    </source>
</evidence>
<evidence type="ECO:0000256" key="2">
    <source>
        <dbReference type="ARBA" id="ARBA00023155"/>
    </source>
</evidence>
<dbReference type="EMBL" id="BAAFRS010000036">
    <property type="protein sequence ID" value="GAB1219488.1"/>
    <property type="molecule type" value="Genomic_DNA"/>
</dbReference>
<dbReference type="PANTHER" id="PTHR11850">
    <property type="entry name" value="HOMEOBOX PROTEIN TRANSCRIPTION FACTORS"/>
    <property type="match status" value="1"/>
</dbReference>
<sequence length="245" mass="28357">MNDVDKQNNKSIKSIFEEIDKQLINDINVENILNEVTTKLIDIPMNIDDDVIINSLNLILPSISSPIILDNFNKIISSFTSLVEILNLYAEYYSSQLNSSLLPSILPIHLHLKLLSIKSIFLNIYSHLKYLLILNLKDFLNSNAIPLPPLLTFPSSPSLHSSLSSLLPLSNHSYRSPRNFLDKRSKSILKHWFMNHLQYPYPSELEKHSLCHQCNISIKQLNTWFANYRSRTKKKFINHETPFQL</sequence>
<dbReference type="PROSITE" id="PS50071">
    <property type="entry name" value="HOMEOBOX_2"/>
    <property type="match status" value="1"/>
</dbReference>
<evidence type="ECO:0000313" key="8">
    <source>
        <dbReference type="Proteomes" id="UP001628156"/>
    </source>
</evidence>
<keyword evidence="1 4" id="KW-0238">DNA-binding</keyword>
<evidence type="ECO:0000313" key="6">
    <source>
        <dbReference type="EMBL" id="GAB1219475.1"/>
    </source>
</evidence>
<dbReference type="SUPFAM" id="SSF46689">
    <property type="entry name" value="Homeodomain-like"/>
    <property type="match status" value="1"/>
</dbReference>
<gene>
    <name evidence="6" type="ORF">ENUP19_0036G0049</name>
    <name evidence="7" type="ORF">ENUP19_0036G0063</name>
</gene>
<feature type="DNA-binding region" description="Homeobox" evidence="4">
    <location>
        <begin position="174"/>
        <end position="236"/>
    </location>
</feature>
<evidence type="ECO:0000313" key="7">
    <source>
        <dbReference type="EMBL" id="GAB1219488.1"/>
    </source>
</evidence>
<dbReference type="Proteomes" id="UP001628156">
    <property type="component" value="Unassembled WGS sequence"/>
</dbReference>
<proteinExistence type="predicted"/>
<dbReference type="InterPro" id="IPR009057">
    <property type="entry name" value="Homeodomain-like_sf"/>
</dbReference>
<dbReference type="InterPro" id="IPR008422">
    <property type="entry name" value="KN_HD"/>
</dbReference>
<keyword evidence="8" id="KW-1185">Reference proteome</keyword>
<dbReference type="InterPro" id="IPR001356">
    <property type="entry name" value="HD"/>
</dbReference>
<dbReference type="CDD" id="cd00086">
    <property type="entry name" value="homeodomain"/>
    <property type="match status" value="1"/>
</dbReference>
<reference evidence="7 8" key="1">
    <citation type="journal article" date="2019" name="PLoS Negl. Trop. Dis.">
        <title>Whole genome sequencing of Entamoeba nuttalli reveals mammalian host-related molecular signatures and a novel octapeptide-repeat surface protein.</title>
        <authorList>
            <person name="Tanaka M."/>
            <person name="Makiuchi T."/>
            <person name="Komiyama T."/>
            <person name="Shiina T."/>
            <person name="Osaki K."/>
            <person name="Tachibana H."/>
        </authorList>
    </citation>
    <scope>NUCLEOTIDE SEQUENCE [LARGE SCALE GENOMIC DNA]</scope>
    <source>
        <strain evidence="7 8">P19-061405</strain>
    </source>
</reference>
<organism evidence="7 8">
    <name type="scientific">Entamoeba nuttalli</name>
    <dbReference type="NCBI Taxonomy" id="412467"/>
    <lineage>
        <taxon>Eukaryota</taxon>
        <taxon>Amoebozoa</taxon>
        <taxon>Evosea</taxon>
        <taxon>Archamoebae</taxon>
        <taxon>Mastigamoebida</taxon>
        <taxon>Entamoebidae</taxon>
        <taxon>Entamoeba</taxon>
    </lineage>
</organism>
<dbReference type="Gene3D" id="1.10.10.60">
    <property type="entry name" value="Homeodomain-like"/>
    <property type="match status" value="1"/>
</dbReference>
<feature type="domain" description="Homeobox" evidence="5">
    <location>
        <begin position="172"/>
        <end position="235"/>
    </location>
</feature>